<keyword evidence="4" id="KW-1185">Reference proteome</keyword>
<dbReference type="Gene3D" id="1.10.101.10">
    <property type="entry name" value="PGBD-like superfamily/PGBD"/>
    <property type="match status" value="1"/>
</dbReference>
<sequence length="624" mass="67145">MGRGSTVTRHFVLALCSLLFALSVTFPAHADFQLSRGWFSGLSEDERIELQKNLTLIGRYSALIDAEFGPSTYRALTAFQAQAGMPGTGVLDEKGTALLSAMARKAMSRFGFNYLQDLRSQSELLMPAAMLTVSSPTDRGMSYSLPNGGIALETIRKPFSEQSFADLYASLSRSSPQRSISYSTYSDARFVVSGTTGARQFYLMFHNALEESVGFSVSWEPAYAEDAQIVALFIASHFLPTRFLQAFEAIDNPNVVSAEPIAPVAEASEATPEFEYQMIGSFAVFDDSPGLIALIGTITQSTPLEFLRALRARPEAHTLMLHSDGGGVDPALIIAHEVRQRGMTTIVPEELYCYSACAFVFLAGAQRMAVGELGVHQVWNESNDLISGQAKLSDVIEAMTDFGVAAEVVSVMLRTPPSQMHIFSPSELEALGINFVYEPAASDPDLTPAPVSENGRTLLLEATDPPSTTGAIPIGGNVQWTQGTDASGLPQLIATVEVPERDMSAVITFGHSSGTQVSQEIAVDVDFAFARPFAGGSIAGLPGILLKSEELVQGKPLQGASARKAENSFVFLLDMADPESMAMLESQPWIDLALVYASGQRAILTLENTEGTRRAFADLGRARP</sequence>
<gene>
    <name evidence="3" type="ORF">EMQ25_00785</name>
</gene>
<dbReference type="Pfam" id="PF01471">
    <property type="entry name" value="PG_binding_1"/>
    <property type="match status" value="1"/>
</dbReference>
<accession>A0A433XKC5</accession>
<dbReference type="SUPFAM" id="SSF52096">
    <property type="entry name" value="ClpP/crotonase"/>
    <property type="match status" value="1"/>
</dbReference>
<feature type="chain" id="PRO_5019492774" description="Peptidoglycan binding-like domain-containing protein" evidence="1">
    <location>
        <begin position="31"/>
        <end position="624"/>
    </location>
</feature>
<proteinExistence type="predicted"/>
<dbReference type="InterPro" id="IPR036366">
    <property type="entry name" value="PGBDSf"/>
</dbReference>
<keyword evidence="1" id="KW-0732">Signal</keyword>
<comment type="caution">
    <text evidence="3">The sequence shown here is derived from an EMBL/GenBank/DDBJ whole genome shotgun (WGS) entry which is preliminary data.</text>
</comment>
<evidence type="ECO:0000313" key="3">
    <source>
        <dbReference type="EMBL" id="RUT34531.1"/>
    </source>
</evidence>
<dbReference type="Proteomes" id="UP000281547">
    <property type="component" value="Unassembled WGS sequence"/>
</dbReference>
<name>A0A433XKC5_9HYPH</name>
<protein>
    <recommendedName>
        <fullName evidence="2">Peptidoglycan binding-like domain-containing protein</fullName>
    </recommendedName>
</protein>
<dbReference type="InterPro" id="IPR029045">
    <property type="entry name" value="ClpP/crotonase-like_dom_sf"/>
</dbReference>
<dbReference type="InterPro" id="IPR002477">
    <property type="entry name" value="Peptidoglycan-bd-like"/>
</dbReference>
<evidence type="ECO:0000256" key="1">
    <source>
        <dbReference type="SAM" id="SignalP"/>
    </source>
</evidence>
<dbReference type="EMBL" id="RZNJ01000001">
    <property type="protein sequence ID" value="RUT34531.1"/>
    <property type="molecule type" value="Genomic_DNA"/>
</dbReference>
<dbReference type="SUPFAM" id="SSF47090">
    <property type="entry name" value="PGBD-like"/>
    <property type="match status" value="1"/>
</dbReference>
<dbReference type="Gene3D" id="3.90.226.10">
    <property type="entry name" value="2-enoyl-CoA Hydratase, Chain A, domain 1"/>
    <property type="match status" value="1"/>
</dbReference>
<reference evidence="3 4" key="1">
    <citation type="journal article" date="2016" name="Int. J. Syst. Evol. Microbiol.">
        <title>Arsenicitalea aurantiaca gen. nov., sp. nov., a new member of the family Hyphomicrobiaceae, isolated from high-arsenic sediment.</title>
        <authorList>
            <person name="Mu Y."/>
            <person name="Zhou L."/>
            <person name="Zeng X.C."/>
            <person name="Liu L."/>
            <person name="Pan Y."/>
            <person name="Chen X."/>
            <person name="Wang J."/>
            <person name="Li S."/>
            <person name="Li W.J."/>
            <person name="Wang Y."/>
        </authorList>
    </citation>
    <scope>NUCLEOTIDE SEQUENCE [LARGE SCALE GENOMIC DNA]</scope>
    <source>
        <strain evidence="3 4">42-50</strain>
    </source>
</reference>
<feature type="domain" description="Peptidoglycan binding-like" evidence="2">
    <location>
        <begin position="44"/>
        <end position="94"/>
    </location>
</feature>
<evidence type="ECO:0000313" key="4">
    <source>
        <dbReference type="Proteomes" id="UP000281547"/>
    </source>
</evidence>
<evidence type="ECO:0000259" key="2">
    <source>
        <dbReference type="Pfam" id="PF01471"/>
    </source>
</evidence>
<dbReference type="AlphaFoldDB" id="A0A433XKC5"/>
<feature type="signal peptide" evidence="1">
    <location>
        <begin position="1"/>
        <end position="30"/>
    </location>
</feature>
<dbReference type="InterPro" id="IPR036365">
    <property type="entry name" value="PGBD-like_sf"/>
</dbReference>
<organism evidence="3 4">
    <name type="scientific">Arsenicitalea aurantiaca</name>
    <dbReference type="NCBI Taxonomy" id="1783274"/>
    <lineage>
        <taxon>Bacteria</taxon>
        <taxon>Pseudomonadati</taxon>
        <taxon>Pseudomonadota</taxon>
        <taxon>Alphaproteobacteria</taxon>
        <taxon>Hyphomicrobiales</taxon>
        <taxon>Devosiaceae</taxon>
        <taxon>Arsenicitalea</taxon>
    </lineage>
</organism>